<proteinExistence type="predicted"/>
<comment type="caution">
    <text evidence="1">The sequence shown here is derived from an EMBL/GenBank/DDBJ whole genome shotgun (WGS) entry which is preliminary data.</text>
</comment>
<accession>A0A5B7J8R4</accession>
<reference evidence="1 2" key="1">
    <citation type="submission" date="2019-05" db="EMBL/GenBank/DDBJ databases">
        <title>Another draft genome of Portunus trituberculatus and its Hox gene families provides insights of decapod evolution.</title>
        <authorList>
            <person name="Jeong J.-H."/>
            <person name="Song I."/>
            <person name="Kim S."/>
            <person name="Choi T."/>
            <person name="Kim D."/>
            <person name="Ryu S."/>
            <person name="Kim W."/>
        </authorList>
    </citation>
    <scope>NUCLEOTIDE SEQUENCE [LARGE SCALE GENOMIC DNA]</scope>
    <source>
        <tissue evidence="1">Muscle</tissue>
    </source>
</reference>
<protein>
    <submittedName>
        <fullName evidence="1">Uncharacterized protein</fullName>
    </submittedName>
</protein>
<evidence type="ECO:0000313" key="1">
    <source>
        <dbReference type="EMBL" id="MPC94261.1"/>
    </source>
</evidence>
<dbReference type="AlphaFoldDB" id="A0A5B7J8R4"/>
<name>A0A5B7J8R4_PORTR</name>
<gene>
    <name evidence="1" type="ORF">E2C01_089423</name>
</gene>
<evidence type="ECO:0000313" key="2">
    <source>
        <dbReference type="Proteomes" id="UP000324222"/>
    </source>
</evidence>
<dbReference type="Proteomes" id="UP000324222">
    <property type="component" value="Unassembled WGS sequence"/>
</dbReference>
<dbReference type="OrthoDB" id="10017459at2759"/>
<dbReference type="EMBL" id="VSRR010097838">
    <property type="protein sequence ID" value="MPC94261.1"/>
    <property type="molecule type" value="Genomic_DNA"/>
</dbReference>
<organism evidence="1 2">
    <name type="scientific">Portunus trituberculatus</name>
    <name type="common">Swimming crab</name>
    <name type="synonym">Neptunus trituberculatus</name>
    <dbReference type="NCBI Taxonomy" id="210409"/>
    <lineage>
        <taxon>Eukaryota</taxon>
        <taxon>Metazoa</taxon>
        <taxon>Ecdysozoa</taxon>
        <taxon>Arthropoda</taxon>
        <taxon>Crustacea</taxon>
        <taxon>Multicrustacea</taxon>
        <taxon>Malacostraca</taxon>
        <taxon>Eumalacostraca</taxon>
        <taxon>Eucarida</taxon>
        <taxon>Decapoda</taxon>
        <taxon>Pleocyemata</taxon>
        <taxon>Brachyura</taxon>
        <taxon>Eubrachyura</taxon>
        <taxon>Portunoidea</taxon>
        <taxon>Portunidae</taxon>
        <taxon>Portuninae</taxon>
        <taxon>Portunus</taxon>
    </lineage>
</organism>
<keyword evidence="2" id="KW-1185">Reference proteome</keyword>
<sequence length="67" mass="7530">MTYEYSNSSAAPVATVVMGDMLVSQDLYNVKFNSSFPFSRKGFAFQSYLWPEEGGIPVVPYVFQDSM</sequence>